<organism evidence="1 2">
    <name type="scientific">Symbiodinium natans</name>
    <dbReference type="NCBI Taxonomy" id="878477"/>
    <lineage>
        <taxon>Eukaryota</taxon>
        <taxon>Sar</taxon>
        <taxon>Alveolata</taxon>
        <taxon>Dinophyceae</taxon>
        <taxon>Suessiales</taxon>
        <taxon>Symbiodiniaceae</taxon>
        <taxon>Symbiodinium</taxon>
    </lineage>
</organism>
<protein>
    <submittedName>
        <fullName evidence="1">Uncharacterized protein</fullName>
    </submittedName>
</protein>
<sequence>MAASKRRRPLNKPSAVVQLASAALALSFASAFAGGFHSSRDMRPRVTSAAHLTEKEPAGSDLESPEEVVVENSSQAIRLLRSPGLRKLQATLEKLQAAEVGDETAFQAMLKNIPRVVSNISEQEMPTDLEADFEEALERSAELLSPEMEGENLGPIIRQLLQLPLLQRLPEMIRRLGRIELLYPKALENQTEVSQDELREALAALAQELNRADLARWSDEDFTEAQNLIQRNPVLGPLGESLADTADDALAEFYATTAGAAASLIFAQLALVVVAFAVCASCFGDGSSDTPVPTDTTALPLYTLGGTVGGR</sequence>
<reference evidence="1" key="1">
    <citation type="submission" date="2021-02" db="EMBL/GenBank/DDBJ databases">
        <authorList>
            <person name="Dougan E. K."/>
            <person name="Rhodes N."/>
            <person name="Thang M."/>
            <person name="Chan C."/>
        </authorList>
    </citation>
    <scope>NUCLEOTIDE SEQUENCE</scope>
</reference>
<dbReference type="EMBL" id="CAJNDS010002364">
    <property type="protein sequence ID" value="CAE7450349.1"/>
    <property type="molecule type" value="Genomic_DNA"/>
</dbReference>
<dbReference type="Proteomes" id="UP000604046">
    <property type="component" value="Unassembled WGS sequence"/>
</dbReference>
<keyword evidence="2" id="KW-1185">Reference proteome</keyword>
<comment type="caution">
    <text evidence="1">The sequence shown here is derived from an EMBL/GenBank/DDBJ whole genome shotgun (WGS) entry which is preliminary data.</text>
</comment>
<dbReference type="AlphaFoldDB" id="A0A812RP18"/>
<evidence type="ECO:0000313" key="1">
    <source>
        <dbReference type="EMBL" id="CAE7450349.1"/>
    </source>
</evidence>
<evidence type="ECO:0000313" key="2">
    <source>
        <dbReference type="Proteomes" id="UP000604046"/>
    </source>
</evidence>
<accession>A0A812RP18</accession>
<proteinExistence type="predicted"/>
<gene>
    <name evidence="1" type="ORF">SNAT2548_LOCUS24626</name>
</gene>
<name>A0A812RP18_9DINO</name>